<dbReference type="GO" id="GO:0015421">
    <property type="term" value="F:ABC-type oligopeptide transporter activity"/>
    <property type="evidence" value="ECO:0007669"/>
    <property type="project" value="TreeGrafter"/>
</dbReference>
<dbReference type="AlphaFoldDB" id="A0A3B0UQH5"/>
<dbReference type="InterPro" id="IPR036640">
    <property type="entry name" value="ABC1_TM_sf"/>
</dbReference>
<gene>
    <name evidence="7" type="ORF">MNBD_CHLOROFLEXI01-1090</name>
</gene>
<proteinExistence type="predicted"/>
<feature type="domain" description="ABC transmembrane type-1" evidence="6">
    <location>
        <begin position="38"/>
        <end position="196"/>
    </location>
</feature>
<keyword evidence="7" id="KW-0067">ATP-binding</keyword>
<evidence type="ECO:0000313" key="7">
    <source>
        <dbReference type="EMBL" id="VAW30513.1"/>
    </source>
</evidence>
<dbReference type="GO" id="GO:0005524">
    <property type="term" value="F:ATP binding"/>
    <property type="evidence" value="ECO:0007669"/>
    <property type="project" value="UniProtKB-KW"/>
</dbReference>
<dbReference type="InterPro" id="IPR011527">
    <property type="entry name" value="ABC1_TM_dom"/>
</dbReference>
<keyword evidence="3 5" id="KW-1133">Transmembrane helix</keyword>
<sequence>MIGRQEMILDTETRKAVSVGKTLKRLWGYFRGYWLVLLITAVLVLAGTYMQVLIPDLIGQSVDCYLGPYTTQSAAGGAGVPSAFSGTGGEAASAFSNCTYTTSDPNASAADTIRGLGSLILLIVGLYVGNSIVGGLQFYLMSHAGFNVLRDLRSRVFEHVHRLSLGYFSKNEAGDIMSRFTNDTDTLQQVIGFGLIS</sequence>
<organism evidence="7">
    <name type="scientific">hydrothermal vent metagenome</name>
    <dbReference type="NCBI Taxonomy" id="652676"/>
    <lineage>
        <taxon>unclassified sequences</taxon>
        <taxon>metagenomes</taxon>
        <taxon>ecological metagenomes</taxon>
    </lineage>
</organism>
<keyword evidence="7" id="KW-0547">Nucleotide-binding</keyword>
<dbReference type="GO" id="GO:0016020">
    <property type="term" value="C:membrane"/>
    <property type="evidence" value="ECO:0007669"/>
    <property type="project" value="UniProtKB-SubCell"/>
</dbReference>
<evidence type="ECO:0000256" key="5">
    <source>
        <dbReference type="SAM" id="Phobius"/>
    </source>
</evidence>
<dbReference type="SUPFAM" id="SSF90123">
    <property type="entry name" value="ABC transporter transmembrane region"/>
    <property type="match status" value="1"/>
</dbReference>
<dbReference type="Pfam" id="PF00664">
    <property type="entry name" value="ABC_membrane"/>
    <property type="match status" value="1"/>
</dbReference>
<protein>
    <submittedName>
        <fullName evidence="7">Lipid A export ATP-binding/permease protein MsbA</fullName>
    </submittedName>
</protein>
<feature type="transmembrane region" description="Helical" evidence="5">
    <location>
        <begin position="33"/>
        <end position="54"/>
    </location>
</feature>
<evidence type="ECO:0000256" key="1">
    <source>
        <dbReference type="ARBA" id="ARBA00004141"/>
    </source>
</evidence>
<accession>A0A3B0UQH5</accession>
<dbReference type="PROSITE" id="PS50929">
    <property type="entry name" value="ABC_TM1F"/>
    <property type="match status" value="1"/>
</dbReference>
<evidence type="ECO:0000259" key="6">
    <source>
        <dbReference type="PROSITE" id="PS50929"/>
    </source>
</evidence>
<dbReference type="PANTHER" id="PTHR43394:SF1">
    <property type="entry name" value="ATP-BINDING CASSETTE SUB-FAMILY B MEMBER 10, MITOCHONDRIAL"/>
    <property type="match status" value="1"/>
</dbReference>
<evidence type="ECO:0000256" key="3">
    <source>
        <dbReference type="ARBA" id="ARBA00022989"/>
    </source>
</evidence>
<keyword evidence="2 5" id="KW-0812">Transmembrane</keyword>
<reference evidence="7" key="1">
    <citation type="submission" date="2018-06" db="EMBL/GenBank/DDBJ databases">
        <authorList>
            <person name="Zhirakovskaya E."/>
        </authorList>
    </citation>
    <scope>NUCLEOTIDE SEQUENCE</scope>
</reference>
<evidence type="ECO:0000256" key="2">
    <source>
        <dbReference type="ARBA" id="ARBA00022692"/>
    </source>
</evidence>
<keyword evidence="4 5" id="KW-0472">Membrane</keyword>
<dbReference type="InterPro" id="IPR039421">
    <property type="entry name" value="Type_1_exporter"/>
</dbReference>
<dbReference type="EMBL" id="UOEU01000058">
    <property type="protein sequence ID" value="VAW30513.1"/>
    <property type="molecule type" value="Genomic_DNA"/>
</dbReference>
<feature type="non-terminal residue" evidence="7">
    <location>
        <position position="197"/>
    </location>
</feature>
<dbReference type="PANTHER" id="PTHR43394">
    <property type="entry name" value="ATP-DEPENDENT PERMEASE MDL1, MITOCHONDRIAL"/>
    <property type="match status" value="1"/>
</dbReference>
<comment type="subcellular location">
    <subcellularLocation>
        <location evidence="1">Membrane</location>
        <topology evidence="1">Multi-pass membrane protein</topology>
    </subcellularLocation>
</comment>
<feature type="transmembrane region" description="Helical" evidence="5">
    <location>
        <begin position="119"/>
        <end position="140"/>
    </location>
</feature>
<name>A0A3B0UQH5_9ZZZZ</name>
<dbReference type="Gene3D" id="1.20.1560.10">
    <property type="entry name" value="ABC transporter type 1, transmembrane domain"/>
    <property type="match status" value="1"/>
</dbReference>
<evidence type="ECO:0000256" key="4">
    <source>
        <dbReference type="ARBA" id="ARBA00023136"/>
    </source>
</evidence>